<keyword evidence="1" id="KW-0812">Transmembrane</keyword>
<dbReference type="EMBL" id="JAHUZB010000005">
    <property type="protein sequence ID" value="MBV7391593.1"/>
    <property type="molecule type" value="Genomic_DNA"/>
</dbReference>
<feature type="transmembrane region" description="Helical" evidence="1">
    <location>
        <begin position="218"/>
        <end position="235"/>
    </location>
</feature>
<organism evidence="2 3">
    <name type="scientific">Enterococcus alishanensis</name>
    <dbReference type="NCBI Taxonomy" id="1303817"/>
    <lineage>
        <taxon>Bacteria</taxon>
        <taxon>Bacillati</taxon>
        <taxon>Bacillota</taxon>
        <taxon>Bacilli</taxon>
        <taxon>Lactobacillales</taxon>
        <taxon>Enterococcaceae</taxon>
        <taxon>Enterococcus</taxon>
    </lineage>
</organism>
<feature type="transmembrane region" description="Helical" evidence="1">
    <location>
        <begin position="247"/>
        <end position="268"/>
    </location>
</feature>
<feature type="transmembrane region" description="Helical" evidence="1">
    <location>
        <begin position="162"/>
        <end position="187"/>
    </location>
</feature>
<dbReference type="InterPro" id="IPR009214">
    <property type="entry name" value="DUF1129"/>
</dbReference>
<evidence type="ECO:0000256" key="1">
    <source>
        <dbReference type="SAM" id="Phobius"/>
    </source>
</evidence>
<feature type="transmembrane region" description="Helical" evidence="1">
    <location>
        <begin position="123"/>
        <end position="141"/>
    </location>
</feature>
<evidence type="ECO:0000313" key="2">
    <source>
        <dbReference type="EMBL" id="MBV7391593.1"/>
    </source>
</evidence>
<keyword evidence="1" id="KW-0472">Membrane</keyword>
<name>A0ABS6TF89_9ENTE</name>
<feature type="transmembrane region" description="Helical" evidence="1">
    <location>
        <begin position="193"/>
        <end position="211"/>
    </location>
</feature>
<gene>
    <name evidence="2" type="ORF">KUA55_12965</name>
</gene>
<comment type="caution">
    <text evidence="2">The sequence shown here is derived from an EMBL/GenBank/DDBJ whole genome shotgun (WGS) entry which is preliminary data.</text>
</comment>
<reference evidence="2 3" key="1">
    <citation type="submission" date="2021-06" db="EMBL/GenBank/DDBJ databases">
        <title>Enterococcus alishanensis sp. nov., a novel lactic acid bacterium isolated from fresh coffee beans.</title>
        <authorList>
            <person name="Chen Y.-S."/>
        </authorList>
    </citation>
    <scope>NUCLEOTIDE SEQUENCE [LARGE SCALE GENOMIC DNA]</scope>
    <source>
        <strain evidence="2 3">ALS3</strain>
    </source>
</reference>
<protein>
    <submittedName>
        <fullName evidence="2">DUF1129 family protein</fullName>
    </submittedName>
</protein>
<sequence length="278" mass="32465">MKQVEQYRKQREELEKQIKPENRMYYKNLTSYTMFAGFTHDETELEEQLLMILNDIIKAQEDGISAEKYFGKNPQESADQIIANLSKSSFKDRSTLVMIIVGIVWICKFIADVNQDSVMQINWLTYLLEGAFSVGFIFIVFKFFQKMVYQENRWLKDQRVQFAILFLVIVAWLAASISMAIFMPMFYPITIPFPFDLVIIGVLMLAALIFVLRLKESVFYSMIFLFEALGILGILQRLSANGIIAKVPASVTLFFLMAAYMIYTFWTIRETRKLKRKN</sequence>
<accession>A0ABS6TF89</accession>
<keyword evidence="1" id="KW-1133">Transmembrane helix</keyword>
<feature type="transmembrane region" description="Helical" evidence="1">
    <location>
        <begin position="94"/>
        <end position="111"/>
    </location>
</feature>
<keyword evidence="3" id="KW-1185">Reference proteome</keyword>
<dbReference type="Pfam" id="PF06570">
    <property type="entry name" value="DUF1129"/>
    <property type="match status" value="1"/>
</dbReference>
<dbReference type="RefSeq" id="WP_218326804.1">
    <property type="nucleotide sequence ID" value="NZ_JAHUZB010000005.1"/>
</dbReference>
<dbReference type="Proteomes" id="UP000774130">
    <property type="component" value="Unassembled WGS sequence"/>
</dbReference>
<proteinExistence type="predicted"/>
<evidence type="ECO:0000313" key="3">
    <source>
        <dbReference type="Proteomes" id="UP000774130"/>
    </source>
</evidence>